<dbReference type="RefSeq" id="WP_128535153.1">
    <property type="nucleotide sequence ID" value="NZ_SBIW01000008.1"/>
</dbReference>
<evidence type="ECO:0000256" key="1">
    <source>
        <dbReference type="ARBA" id="ARBA00022747"/>
    </source>
</evidence>
<dbReference type="GO" id="GO:0003677">
    <property type="term" value="F:DNA binding"/>
    <property type="evidence" value="ECO:0007669"/>
    <property type="project" value="UniProtKB-KW"/>
</dbReference>
<comment type="caution">
    <text evidence="3">The sequence shown here is derived from an EMBL/GenBank/DDBJ whole genome shotgun (WGS) entry which is preliminary data.</text>
</comment>
<dbReference type="GO" id="GO:0009307">
    <property type="term" value="P:DNA restriction-modification system"/>
    <property type="evidence" value="ECO:0007669"/>
    <property type="project" value="UniProtKB-KW"/>
</dbReference>
<evidence type="ECO:0000256" key="2">
    <source>
        <dbReference type="ARBA" id="ARBA00023125"/>
    </source>
</evidence>
<dbReference type="SUPFAM" id="SSF116734">
    <property type="entry name" value="DNA methylase specificity domain"/>
    <property type="match status" value="2"/>
</dbReference>
<dbReference type="PANTHER" id="PTHR30408:SF12">
    <property type="entry name" value="TYPE I RESTRICTION ENZYME MJAVIII SPECIFICITY SUBUNIT"/>
    <property type="match status" value="1"/>
</dbReference>
<keyword evidence="2" id="KW-0238">DNA-binding</keyword>
<evidence type="ECO:0000313" key="3">
    <source>
        <dbReference type="EMBL" id="RWY49081.1"/>
    </source>
</evidence>
<sequence>MSSQYINQYIKVPLSISLKTIEEKGYTLSSSQYMDLNMPNRNFKFVKEFLSRPLKRSDLGNEIGSVNYITQSPFFFIRTKALQPHTFLPEITSETTLPIIPKVFVNNNLREGDLIISKDSNIGEIAILDRDYSNFMISGAIYKLPVKQNKYYLLAMLKHAIFREQLDFMVPKGATIRHAKTLFLDCKIPLPNIHAEETIQYVEMLTQAIVNKEKLIKERHENILLSIEEELINGKQQTDFEFEYPGIDEVFINGRLDTGLYNEKFKKWNYLVKNYKNGSADLISRGFDWSRGTSLEKNFIKTRVDSDKYQEGFYELVLPTNISLYGYVDKSLYIGTPTKLKTISKGDIIFGGEGFGKGRTYVVVEESNNVATNYHGIRIINKNKDLIESIFIRCFLAFWRSKGMIDFIGVGGSGGHCAPSYFHLIETPLFDKTKQSQIARLYHNGSLNYDFKTFSLVNFMEMDETYNVQAGIYELDKTAKQLKILLDRALDRIINDKAVDFFV</sequence>
<dbReference type="EMBL" id="SBIW01000008">
    <property type="protein sequence ID" value="RWY49081.1"/>
    <property type="molecule type" value="Genomic_DNA"/>
</dbReference>
<gene>
    <name evidence="3" type="ORF">EPL05_16805</name>
</gene>
<dbReference type="Proteomes" id="UP000286701">
    <property type="component" value="Unassembled WGS sequence"/>
</dbReference>
<dbReference type="InterPro" id="IPR044946">
    <property type="entry name" value="Restrct_endonuc_typeI_TRD_sf"/>
</dbReference>
<dbReference type="OrthoDB" id="5368498at2"/>
<keyword evidence="1" id="KW-0680">Restriction system</keyword>
<name>A0A444MJR0_9SPHI</name>
<protein>
    <recommendedName>
        <fullName evidence="5">Restriction endonuclease subunit S</fullName>
    </recommendedName>
</protein>
<proteinExistence type="predicted"/>
<accession>A0A444MJR0</accession>
<dbReference type="InterPro" id="IPR052021">
    <property type="entry name" value="Type-I_RS_S_subunit"/>
</dbReference>
<keyword evidence="4" id="KW-1185">Reference proteome</keyword>
<organism evidence="3 4">
    <name type="scientific">Mucilaginibacter gilvus</name>
    <dbReference type="NCBI Taxonomy" id="2305909"/>
    <lineage>
        <taxon>Bacteria</taxon>
        <taxon>Pseudomonadati</taxon>
        <taxon>Bacteroidota</taxon>
        <taxon>Sphingobacteriia</taxon>
        <taxon>Sphingobacteriales</taxon>
        <taxon>Sphingobacteriaceae</taxon>
        <taxon>Mucilaginibacter</taxon>
    </lineage>
</organism>
<reference evidence="3 4" key="1">
    <citation type="submission" date="2019-01" db="EMBL/GenBank/DDBJ databases">
        <title>Mucilaginibacter antarcticum sp. nov., isolated from antarctic soil.</title>
        <authorList>
            <person name="Yan Y.-Q."/>
            <person name="Du Z.-J."/>
        </authorList>
    </citation>
    <scope>NUCLEOTIDE SEQUENCE [LARGE SCALE GENOMIC DNA]</scope>
    <source>
        <strain evidence="3 4">F01003</strain>
    </source>
</reference>
<dbReference type="PANTHER" id="PTHR30408">
    <property type="entry name" value="TYPE-1 RESTRICTION ENZYME ECOKI SPECIFICITY PROTEIN"/>
    <property type="match status" value="1"/>
</dbReference>
<evidence type="ECO:0000313" key="4">
    <source>
        <dbReference type="Proteomes" id="UP000286701"/>
    </source>
</evidence>
<evidence type="ECO:0008006" key="5">
    <source>
        <dbReference type="Google" id="ProtNLM"/>
    </source>
</evidence>
<dbReference type="Gene3D" id="3.90.220.20">
    <property type="entry name" value="DNA methylase specificity domains"/>
    <property type="match status" value="2"/>
</dbReference>
<dbReference type="AlphaFoldDB" id="A0A444MJR0"/>